<evidence type="ECO:0000256" key="1">
    <source>
        <dbReference type="SAM" id="MobiDB-lite"/>
    </source>
</evidence>
<protein>
    <recommendedName>
        <fullName evidence="5">Secreted protein</fullName>
    </recommendedName>
</protein>
<dbReference type="EMBL" id="JACHJV010000001">
    <property type="protein sequence ID" value="MBB4922779.1"/>
    <property type="molecule type" value="Genomic_DNA"/>
</dbReference>
<feature type="region of interest" description="Disordered" evidence="1">
    <location>
        <begin position="329"/>
        <end position="354"/>
    </location>
</feature>
<evidence type="ECO:0008006" key="5">
    <source>
        <dbReference type="Google" id="ProtNLM"/>
    </source>
</evidence>
<reference evidence="3 4" key="1">
    <citation type="submission" date="2020-08" db="EMBL/GenBank/DDBJ databases">
        <title>Sequencing the genomes of 1000 actinobacteria strains.</title>
        <authorList>
            <person name="Klenk H.-P."/>
        </authorList>
    </citation>
    <scope>NUCLEOTIDE SEQUENCE [LARGE SCALE GENOMIC DNA]</scope>
    <source>
        <strain evidence="3 4">DSM 41654</strain>
    </source>
</reference>
<evidence type="ECO:0000256" key="2">
    <source>
        <dbReference type="SAM" id="SignalP"/>
    </source>
</evidence>
<dbReference type="PROSITE" id="PS51257">
    <property type="entry name" value="PROKAR_LIPOPROTEIN"/>
    <property type="match status" value="1"/>
</dbReference>
<evidence type="ECO:0000313" key="4">
    <source>
        <dbReference type="Proteomes" id="UP000540506"/>
    </source>
</evidence>
<feature type="signal peptide" evidence="2">
    <location>
        <begin position="1"/>
        <end position="27"/>
    </location>
</feature>
<keyword evidence="2" id="KW-0732">Signal</keyword>
<proteinExistence type="predicted"/>
<sequence length="354" mass="36111">MTWRPSRSVPAVLLLATTLAGCGLAPADEHLAITPGVTAPAATASPSGPALAQAEAVARSWTGSAAAKYWHQAYDPLDVPGLWLPPGGFRSPADANAYRAGELDLRATLPYTPATGTVRWADGSTGTLPLVPIAQLIRNPPSAQHCAPGEDCALPPIAPHPTCAPNESCAAPIAPAPSRSAGCPSHQCPSWLVVTAVAPGTREVDTSRGQATIPVWQLTVEGYQSPFTFPAVTRTPGPSLPPPSGPPVIPGLAPVEGWTALSPDGLTLSAHEEAGGCDQALPGQVYETDSVVVLIGQRTITTGDQACPADLASAPADFRLSHPLGSRDVLDAATGRPIPRTLVQPGGPMGSPAS</sequence>
<dbReference type="AlphaFoldDB" id="A0A7W7QZW6"/>
<feature type="chain" id="PRO_5030842106" description="Secreted protein" evidence="2">
    <location>
        <begin position="28"/>
        <end position="354"/>
    </location>
</feature>
<dbReference type="Proteomes" id="UP000540506">
    <property type="component" value="Unassembled WGS sequence"/>
</dbReference>
<keyword evidence="4" id="KW-1185">Reference proteome</keyword>
<evidence type="ECO:0000313" key="3">
    <source>
        <dbReference type="EMBL" id="MBB4922779.1"/>
    </source>
</evidence>
<dbReference type="RefSeq" id="WP_184934897.1">
    <property type="nucleotide sequence ID" value="NZ_JACHJV010000001.1"/>
</dbReference>
<name>A0A7W7QZW6_KITKI</name>
<accession>A0A7W7QZW6</accession>
<comment type="caution">
    <text evidence="3">The sequence shown here is derived from an EMBL/GenBank/DDBJ whole genome shotgun (WGS) entry which is preliminary data.</text>
</comment>
<gene>
    <name evidence="3" type="ORF">FHR34_001772</name>
</gene>
<organism evidence="3 4">
    <name type="scientific">Kitasatospora kifunensis</name>
    <name type="common">Streptomyces kifunensis</name>
    <dbReference type="NCBI Taxonomy" id="58351"/>
    <lineage>
        <taxon>Bacteria</taxon>
        <taxon>Bacillati</taxon>
        <taxon>Actinomycetota</taxon>
        <taxon>Actinomycetes</taxon>
        <taxon>Kitasatosporales</taxon>
        <taxon>Streptomycetaceae</taxon>
        <taxon>Kitasatospora</taxon>
    </lineage>
</organism>